<sequence length="256" mass="30577">MKHIKKKYYFEELTPPIADGKQMLSANRNDVKELKKIKKDNIPFLQTTEGTYIMSMFHNYNGLETVIPIPDLTLVYYNNTYLSNNSRKEMEKQLFDKLRNNNSEVSESVTEELYHYIGQATSTIIQMFTSIESFINHLIPDNTPFIKVRKERTEYFTKEQIQIHIRFWEKINDVLPFYLHKNFFSTQTPTNSHIRKLKELRDAIVHTKSNHLFIEQSKLIDLLLKFKYVETLEAIRKFMNFYKPNYIIDCDCNADF</sequence>
<proteinExistence type="predicted"/>
<keyword evidence="2" id="KW-1185">Reference proteome</keyword>
<comment type="caution">
    <text evidence="1">The sequence shown here is derived from an EMBL/GenBank/DDBJ whole genome shotgun (WGS) entry which is preliminary data.</text>
</comment>
<dbReference type="RefSeq" id="WP_184555268.1">
    <property type="nucleotide sequence ID" value="NZ_JACHKS010000001.1"/>
</dbReference>
<dbReference type="Proteomes" id="UP000587367">
    <property type="component" value="Unassembled WGS sequence"/>
</dbReference>
<gene>
    <name evidence="1" type="ORF">HNP24_001814</name>
</gene>
<evidence type="ECO:0000313" key="2">
    <source>
        <dbReference type="Proteomes" id="UP000587367"/>
    </source>
</evidence>
<reference evidence="1 2" key="1">
    <citation type="submission" date="2020-08" db="EMBL/GenBank/DDBJ databases">
        <title>Functional genomics of gut bacteria from endangered species of beetles.</title>
        <authorList>
            <person name="Carlos-Shanley C."/>
        </authorList>
    </citation>
    <scope>NUCLEOTIDE SEQUENCE [LARGE SCALE GENOMIC DNA]</scope>
    <source>
        <strain evidence="1 2">S00068</strain>
    </source>
</reference>
<name>A0ABR6PZ68_9FLAO</name>
<protein>
    <submittedName>
        <fullName evidence="1">Negative regulator of replication initiation</fullName>
    </submittedName>
</protein>
<evidence type="ECO:0000313" key="1">
    <source>
        <dbReference type="EMBL" id="MBB6330864.1"/>
    </source>
</evidence>
<dbReference type="EMBL" id="JACHKS010000001">
    <property type="protein sequence ID" value="MBB6330864.1"/>
    <property type="molecule type" value="Genomic_DNA"/>
</dbReference>
<organism evidence="1 2">
    <name type="scientific">Chryseobacterium sediminis</name>
    <dbReference type="NCBI Taxonomy" id="1679494"/>
    <lineage>
        <taxon>Bacteria</taxon>
        <taxon>Pseudomonadati</taxon>
        <taxon>Bacteroidota</taxon>
        <taxon>Flavobacteriia</taxon>
        <taxon>Flavobacteriales</taxon>
        <taxon>Weeksellaceae</taxon>
        <taxon>Chryseobacterium group</taxon>
        <taxon>Chryseobacterium</taxon>
    </lineage>
</organism>
<accession>A0ABR6PZ68</accession>